<feature type="signal peptide" evidence="2">
    <location>
        <begin position="1"/>
        <end position="24"/>
    </location>
</feature>
<keyword evidence="2" id="KW-0732">Signal</keyword>
<organism evidence="3 4">
    <name type="scientific">Aspergillus saccharolyticus JOP 1030-1</name>
    <dbReference type="NCBI Taxonomy" id="1450539"/>
    <lineage>
        <taxon>Eukaryota</taxon>
        <taxon>Fungi</taxon>
        <taxon>Dikarya</taxon>
        <taxon>Ascomycota</taxon>
        <taxon>Pezizomycotina</taxon>
        <taxon>Eurotiomycetes</taxon>
        <taxon>Eurotiomycetidae</taxon>
        <taxon>Eurotiales</taxon>
        <taxon>Aspergillaceae</taxon>
        <taxon>Aspergillus</taxon>
        <taxon>Aspergillus subgen. Circumdati</taxon>
    </lineage>
</organism>
<feature type="chain" id="PRO_5016360334" evidence="2">
    <location>
        <begin position="25"/>
        <end position="193"/>
    </location>
</feature>
<dbReference type="Proteomes" id="UP000248349">
    <property type="component" value="Unassembled WGS sequence"/>
</dbReference>
<evidence type="ECO:0000313" key="3">
    <source>
        <dbReference type="EMBL" id="PYH41597.1"/>
    </source>
</evidence>
<dbReference type="GeneID" id="37077753"/>
<dbReference type="OrthoDB" id="4889454at2759"/>
<name>A0A318Z5H2_9EURO</name>
<dbReference type="AlphaFoldDB" id="A0A318Z5H2"/>
<gene>
    <name evidence="3" type="ORF">BP01DRAFT_368919</name>
</gene>
<feature type="compositionally biased region" description="Low complexity" evidence="1">
    <location>
        <begin position="117"/>
        <end position="148"/>
    </location>
</feature>
<accession>A0A318Z5H2</accession>
<evidence type="ECO:0000256" key="2">
    <source>
        <dbReference type="SAM" id="SignalP"/>
    </source>
</evidence>
<keyword evidence="4" id="KW-1185">Reference proteome</keyword>
<reference evidence="3 4" key="1">
    <citation type="submission" date="2016-12" db="EMBL/GenBank/DDBJ databases">
        <title>The genomes of Aspergillus section Nigri reveals drivers in fungal speciation.</title>
        <authorList>
            <consortium name="DOE Joint Genome Institute"/>
            <person name="Vesth T.C."/>
            <person name="Nybo J."/>
            <person name="Theobald S."/>
            <person name="Brandl J."/>
            <person name="Frisvad J.C."/>
            <person name="Nielsen K.F."/>
            <person name="Lyhne E.K."/>
            <person name="Kogle M.E."/>
            <person name="Kuo A."/>
            <person name="Riley R."/>
            <person name="Clum A."/>
            <person name="Nolan M."/>
            <person name="Lipzen A."/>
            <person name="Salamov A."/>
            <person name="Henrissat B."/>
            <person name="Wiebenga A."/>
            <person name="De Vries R.P."/>
            <person name="Grigoriev I.V."/>
            <person name="Mortensen U.H."/>
            <person name="Andersen M.R."/>
            <person name="Baker S.E."/>
        </authorList>
    </citation>
    <scope>NUCLEOTIDE SEQUENCE [LARGE SCALE GENOMIC DNA]</scope>
    <source>
        <strain evidence="3 4">JOP 1030-1</strain>
    </source>
</reference>
<evidence type="ECO:0000313" key="4">
    <source>
        <dbReference type="Proteomes" id="UP000248349"/>
    </source>
</evidence>
<feature type="region of interest" description="Disordered" evidence="1">
    <location>
        <begin position="117"/>
        <end position="181"/>
    </location>
</feature>
<dbReference type="RefSeq" id="XP_025427579.1">
    <property type="nucleotide sequence ID" value="XM_025576524.1"/>
</dbReference>
<dbReference type="EMBL" id="KZ821262">
    <property type="protein sequence ID" value="PYH41597.1"/>
    <property type="molecule type" value="Genomic_DNA"/>
</dbReference>
<proteinExistence type="predicted"/>
<protein>
    <submittedName>
        <fullName evidence="3">Uncharacterized protein</fullName>
    </submittedName>
</protein>
<evidence type="ECO:0000256" key="1">
    <source>
        <dbReference type="SAM" id="MobiDB-lite"/>
    </source>
</evidence>
<sequence>MHTRFESALLLPLLLLLLLLLTTPLTITVLASTSTSPSISPRGGPLQHGEPGDYTCFQSECSDLACAPTGEKLQCVKAMMQGFDMEFNGVVMKCDGDTQGFPYRSCTCTPDPVNCDSTTSTSGGSSSDSGGSDGNSGTITTTGPIVSSPTPPPSSSSSSSSTAISNNQDSGAGVGSLLDPSNISHTPGVSFYY</sequence>